<dbReference type="SUPFAM" id="SSF53335">
    <property type="entry name" value="S-adenosyl-L-methionine-dependent methyltransferases"/>
    <property type="match status" value="1"/>
</dbReference>
<proteinExistence type="predicted"/>
<dbReference type="Proteomes" id="UP000538666">
    <property type="component" value="Unassembled WGS sequence"/>
</dbReference>
<dbReference type="AlphaFoldDB" id="A0A841K0Z7"/>
<dbReference type="InterPro" id="IPR036390">
    <property type="entry name" value="WH_DNA-bd_sf"/>
</dbReference>
<name>A0A841K0Z7_9BACT</name>
<evidence type="ECO:0000313" key="3">
    <source>
        <dbReference type="Proteomes" id="UP000538666"/>
    </source>
</evidence>
<evidence type="ECO:0000259" key="1">
    <source>
        <dbReference type="PROSITE" id="PS50987"/>
    </source>
</evidence>
<protein>
    <submittedName>
        <fullName evidence="2">ArsR family transcriptional regulator</fullName>
    </submittedName>
</protein>
<dbReference type="Gene3D" id="1.10.10.10">
    <property type="entry name" value="Winged helix-like DNA-binding domain superfamily/Winged helix DNA-binding domain"/>
    <property type="match status" value="1"/>
</dbReference>
<dbReference type="InterPro" id="IPR011991">
    <property type="entry name" value="ArsR-like_HTH"/>
</dbReference>
<dbReference type="GO" id="GO:0003700">
    <property type="term" value="F:DNA-binding transcription factor activity"/>
    <property type="evidence" value="ECO:0007669"/>
    <property type="project" value="InterPro"/>
</dbReference>
<dbReference type="PANTHER" id="PTHR43591">
    <property type="entry name" value="METHYLTRANSFERASE"/>
    <property type="match status" value="1"/>
</dbReference>
<dbReference type="InterPro" id="IPR001845">
    <property type="entry name" value="HTH_ArsR_DNA-bd_dom"/>
</dbReference>
<comment type="caution">
    <text evidence="2">The sequence shown here is derived from an EMBL/GenBank/DDBJ whole genome shotgun (WGS) entry which is preliminary data.</text>
</comment>
<dbReference type="SUPFAM" id="SSF46785">
    <property type="entry name" value="Winged helix' DNA-binding domain"/>
    <property type="match status" value="1"/>
</dbReference>
<dbReference type="InterPro" id="IPR029063">
    <property type="entry name" value="SAM-dependent_MTases_sf"/>
</dbReference>
<dbReference type="InterPro" id="IPR013216">
    <property type="entry name" value="Methyltransf_11"/>
</dbReference>
<sequence>MASIVKILRVAADSNRLRILLLLEREELSVAELQEILVMGQSTISTHLAQLKQAGLVEDRRTGKYSLYRLTAQNGSNLLTGLLDQAREEISEAKIDQAAVRGVVKKRQDKMRSFFDEVAGRFGRNYVPGKSWKAVAEALLRLMPPMVIADLGAGEGAFSLLLAQRAVKVIAVDNSARMIEVGREQAERQGVKNLEYRLGDMEELPIADETVDLVFFSQSLHHALHPERAVQEAWRILKPGGRIAILDLAKHRFEEAREMYADEWLGFSEAELDAALEKAGFQSVQTSVVHREAEAPHFQTLLAVGDKVL</sequence>
<dbReference type="GO" id="GO:0008757">
    <property type="term" value="F:S-adenosylmethionine-dependent methyltransferase activity"/>
    <property type="evidence" value="ECO:0007669"/>
    <property type="project" value="InterPro"/>
</dbReference>
<dbReference type="EMBL" id="JACHEK010000005">
    <property type="protein sequence ID" value="MBB6144871.1"/>
    <property type="molecule type" value="Genomic_DNA"/>
</dbReference>
<feature type="domain" description="HTH arsR-type" evidence="1">
    <location>
        <begin position="1"/>
        <end position="90"/>
    </location>
</feature>
<evidence type="ECO:0000313" key="2">
    <source>
        <dbReference type="EMBL" id="MBB6144871.1"/>
    </source>
</evidence>
<reference evidence="2 3" key="1">
    <citation type="submission" date="2020-08" db="EMBL/GenBank/DDBJ databases">
        <title>Genomic Encyclopedia of Type Strains, Phase IV (KMG-IV): sequencing the most valuable type-strain genomes for metagenomic binning, comparative biology and taxonomic classification.</title>
        <authorList>
            <person name="Goeker M."/>
        </authorList>
    </citation>
    <scope>NUCLEOTIDE SEQUENCE [LARGE SCALE GENOMIC DNA]</scope>
    <source>
        <strain evidence="2 3">DSM 103733</strain>
    </source>
</reference>
<dbReference type="PRINTS" id="PR00778">
    <property type="entry name" value="HTHARSR"/>
</dbReference>
<keyword evidence="3" id="KW-1185">Reference proteome</keyword>
<organism evidence="2 3">
    <name type="scientific">Silvibacterium bohemicum</name>
    <dbReference type="NCBI Taxonomy" id="1577686"/>
    <lineage>
        <taxon>Bacteria</taxon>
        <taxon>Pseudomonadati</taxon>
        <taxon>Acidobacteriota</taxon>
        <taxon>Terriglobia</taxon>
        <taxon>Terriglobales</taxon>
        <taxon>Acidobacteriaceae</taxon>
        <taxon>Silvibacterium</taxon>
    </lineage>
</organism>
<dbReference type="RefSeq" id="WP_050059574.1">
    <property type="nucleotide sequence ID" value="NZ_JACHEK010000005.1"/>
</dbReference>
<gene>
    <name evidence="2" type="ORF">HNQ77_002827</name>
</gene>
<accession>A0A841K0Z7</accession>
<dbReference type="PROSITE" id="PS50987">
    <property type="entry name" value="HTH_ARSR_2"/>
    <property type="match status" value="1"/>
</dbReference>
<dbReference type="Pfam" id="PF08241">
    <property type="entry name" value="Methyltransf_11"/>
    <property type="match status" value="1"/>
</dbReference>
<dbReference type="NCBIfam" id="NF033788">
    <property type="entry name" value="HTH_metalloreg"/>
    <property type="match status" value="1"/>
</dbReference>
<dbReference type="CDD" id="cd02440">
    <property type="entry name" value="AdoMet_MTases"/>
    <property type="match status" value="1"/>
</dbReference>
<dbReference type="OrthoDB" id="7365827at2"/>
<dbReference type="Gene3D" id="3.40.50.150">
    <property type="entry name" value="Vaccinia Virus protein VP39"/>
    <property type="match status" value="1"/>
</dbReference>
<dbReference type="SMART" id="SM00418">
    <property type="entry name" value="HTH_ARSR"/>
    <property type="match status" value="1"/>
</dbReference>
<dbReference type="CDD" id="cd00090">
    <property type="entry name" value="HTH_ARSR"/>
    <property type="match status" value="1"/>
</dbReference>
<dbReference type="InterPro" id="IPR036388">
    <property type="entry name" value="WH-like_DNA-bd_sf"/>
</dbReference>
<dbReference type="Pfam" id="PF01022">
    <property type="entry name" value="HTH_5"/>
    <property type="match status" value="1"/>
</dbReference>